<accession>A0A8I6SUB8</accession>
<feature type="transmembrane region" description="Helical" evidence="2">
    <location>
        <begin position="79"/>
        <end position="99"/>
    </location>
</feature>
<evidence type="ECO:0000313" key="3">
    <source>
        <dbReference type="EnsemblMetazoa" id="XP_024086226.1"/>
    </source>
</evidence>
<dbReference type="RefSeq" id="XP_024086226.1">
    <property type="nucleotide sequence ID" value="XM_024230458.1"/>
</dbReference>
<keyword evidence="2" id="KW-1133">Transmembrane helix</keyword>
<reference evidence="3" key="1">
    <citation type="submission" date="2022-01" db="UniProtKB">
        <authorList>
            <consortium name="EnsemblMetazoa"/>
        </authorList>
    </citation>
    <scope>IDENTIFICATION</scope>
</reference>
<name>A0A8I6SUB8_CIMLE</name>
<dbReference type="KEGG" id="clec:106668174"/>
<keyword evidence="4" id="KW-1185">Reference proteome</keyword>
<dbReference type="GeneID" id="106668174"/>
<dbReference type="EnsemblMetazoa" id="XM_024230458.1">
    <property type="protein sequence ID" value="XP_024086226.1"/>
    <property type="gene ID" value="LOC106668174"/>
</dbReference>
<dbReference type="Proteomes" id="UP000494040">
    <property type="component" value="Unassembled WGS sequence"/>
</dbReference>
<keyword evidence="2" id="KW-0472">Membrane</keyword>
<dbReference type="OrthoDB" id="6585706at2759"/>
<evidence type="ECO:0000256" key="2">
    <source>
        <dbReference type="SAM" id="Phobius"/>
    </source>
</evidence>
<keyword evidence="2" id="KW-0812">Transmembrane</keyword>
<protein>
    <submittedName>
        <fullName evidence="3">Uncharacterized protein</fullName>
    </submittedName>
</protein>
<proteinExistence type="predicted"/>
<dbReference type="OMA" id="KTVTHTC"/>
<dbReference type="AlphaFoldDB" id="A0A8I6SUB8"/>
<organism evidence="3 4">
    <name type="scientific">Cimex lectularius</name>
    <name type="common">Bed bug</name>
    <name type="synonym">Acanthia lectularia</name>
    <dbReference type="NCBI Taxonomy" id="79782"/>
    <lineage>
        <taxon>Eukaryota</taxon>
        <taxon>Metazoa</taxon>
        <taxon>Ecdysozoa</taxon>
        <taxon>Arthropoda</taxon>
        <taxon>Hexapoda</taxon>
        <taxon>Insecta</taxon>
        <taxon>Pterygota</taxon>
        <taxon>Neoptera</taxon>
        <taxon>Paraneoptera</taxon>
        <taxon>Hemiptera</taxon>
        <taxon>Heteroptera</taxon>
        <taxon>Panheteroptera</taxon>
        <taxon>Cimicomorpha</taxon>
        <taxon>Cimicidae</taxon>
        <taxon>Cimex</taxon>
    </lineage>
</organism>
<sequence length="117" mass="13433">MPGDSTKIPVSEEVHDHIHDDLAESVEELRSKLEAMKKLLAENQSQNRRENGLFNHSNEPPTYSYYPPARYESLIDGNFLSVVFAVVFLLIVGVSFYAFQNLYFAVLKKFPSRHTEL</sequence>
<evidence type="ECO:0000313" key="4">
    <source>
        <dbReference type="Proteomes" id="UP000494040"/>
    </source>
</evidence>
<evidence type="ECO:0000256" key="1">
    <source>
        <dbReference type="SAM" id="MobiDB-lite"/>
    </source>
</evidence>
<feature type="region of interest" description="Disordered" evidence="1">
    <location>
        <begin position="42"/>
        <end position="62"/>
    </location>
</feature>